<name>A0A0H3FH21_RAHSY</name>
<geneLocation type="plasmid" evidence="2 3">
    <name>pRAHAQ01</name>
</geneLocation>
<organism evidence="2 3">
    <name type="scientific">Rahnella sp. (strain Y9602)</name>
    <dbReference type="NCBI Taxonomy" id="2703885"/>
    <lineage>
        <taxon>Bacteria</taxon>
        <taxon>Pseudomonadati</taxon>
        <taxon>Pseudomonadota</taxon>
        <taxon>Gammaproteobacteria</taxon>
        <taxon>Enterobacterales</taxon>
        <taxon>Yersiniaceae</taxon>
        <taxon>Rahnella</taxon>
    </lineage>
</organism>
<dbReference type="EMBL" id="CP002506">
    <property type="protein sequence ID" value="ADW76115.1"/>
    <property type="molecule type" value="Genomic_DNA"/>
</dbReference>
<evidence type="ECO:0000313" key="3">
    <source>
        <dbReference type="Proteomes" id="UP000007257"/>
    </source>
</evidence>
<sequence length="113" mass="12025" precursor="true">MKNKIFVVLMLTGMLSSFSGLAELLQCSINVGNLSDCQPYPSTKNAPLLRSDGKVSLCEINSGEVGSCSSNYDGEIVIKRDSGYSECNVVYGELKGCTPPVYSGSAIIDTSQE</sequence>
<protein>
    <submittedName>
        <fullName evidence="2">Uncharacterized protein</fullName>
    </submittedName>
</protein>
<proteinExistence type="predicted"/>
<evidence type="ECO:0000256" key="1">
    <source>
        <dbReference type="SAM" id="SignalP"/>
    </source>
</evidence>
<reference evidence="3" key="1">
    <citation type="submission" date="2011-01" db="EMBL/GenBank/DDBJ databases">
        <title>Complete sequence of plasmid1 of Rahnella sp. Y9602.</title>
        <authorList>
            <consortium name="US DOE Joint Genome Institute"/>
            <person name="Lucas S."/>
            <person name="Copeland A."/>
            <person name="Lapidus A."/>
            <person name="Cheng J.-F."/>
            <person name="Goodwin L."/>
            <person name="Pitluck S."/>
            <person name="Lu M."/>
            <person name="Detter J.C."/>
            <person name="Han C."/>
            <person name="Tapia R."/>
            <person name="Land M."/>
            <person name="Hauser L."/>
            <person name="Kyrpides N."/>
            <person name="Ivanova N."/>
            <person name="Ovchinnikova G."/>
            <person name="Pagani I."/>
            <person name="Sobecky P.A."/>
            <person name="Martinez R.J."/>
            <person name="Woyke T."/>
        </authorList>
    </citation>
    <scope>NUCLEOTIDE SEQUENCE [LARGE SCALE GENOMIC DNA]</scope>
    <source>
        <strain evidence="3">Y9602</strain>
        <plasmid evidence="3">pRAHAQ01</plasmid>
    </source>
</reference>
<feature type="chain" id="PRO_5002609149" evidence="1">
    <location>
        <begin position="23"/>
        <end position="113"/>
    </location>
</feature>
<dbReference type="KEGG" id="rah:Rahaq_4532"/>
<feature type="signal peptide" evidence="1">
    <location>
        <begin position="1"/>
        <end position="22"/>
    </location>
</feature>
<dbReference type="AlphaFoldDB" id="A0A0H3FH21"/>
<dbReference type="RefSeq" id="WP_013577796.1">
    <property type="nucleotide sequence ID" value="NC_015062.1"/>
</dbReference>
<keyword evidence="2" id="KW-0614">Plasmid</keyword>
<keyword evidence="1" id="KW-0732">Signal</keyword>
<gene>
    <name evidence="2" type="ordered locus">Rahaq_4532</name>
</gene>
<dbReference type="Proteomes" id="UP000007257">
    <property type="component" value="Plasmid pRAHAQ01"/>
</dbReference>
<reference evidence="2 3" key="2">
    <citation type="journal article" date="2012" name="J. Bacteriol.">
        <title>Complete Genome Sequence of Rahnella sp. Strain Y9602, a Gammaproteobacterium Isolate from Metal- and Radionuclide-Contaminated Soil.</title>
        <authorList>
            <person name="Martinez R.J."/>
            <person name="Bruce D."/>
            <person name="Detter C."/>
            <person name="Goodwin L.A."/>
            <person name="Han J."/>
            <person name="Han C.S."/>
            <person name="Held B."/>
            <person name="Land M.L."/>
            <person name="Mikhailova N."/>
            <person name="Nolan M."/>
            <person name="Pennacchio L."/>
            <person name="Pitluck S."/>
            <person name="Tapia R."/>
            <person name="Woyke T."/>
            <person name="Sobecky P.A."/>
        </authorList>
    </citation>
    <scope>NUCLEOTIDE SEQUENCE [LARGE SCALE GENOMIC DNA]</scope>
    <source>
        <strain evidence="2 3">Y9602</strain>
        <plasmid evidence="2 3">pRAHAQ01</plasmid>
    </source>
</reference>
<evidence type="ECO:0000313" key="2">
    <source>
        <dbReference type="EMBL" id="ADW76115.1"/>
    </source>
</evidence>
<accession>A0A0H3FH21</accession>
<dbReference type="HOGENOM" id="CLU_2131429_0_0_6"/>